<organism evidence="1 2">
    <name type="scientific">Bugula neritina</name>
    <name type="common">Brown bryozoan</name>
    <name type="synonym">Sertularia neritina</name>
    <dbReference type="NCBI Taxonomy" id="10212"/>
    <lineage>
        <taxon>Eukaryota</taxon>
        <taxon>Metazoa</taxon>
        <taxon>Spiralia</taxon>
        <taxon>Lophotrochozoa</taxon>
        <taxon>Bryozoa</taxon>
        <taxon>Gymnolaemata</taxon>
        <taxon>Cheilostomatida</taxon>
        <taxon>Flustrina</taxon>
        <taxon>Buguloidea</taxon>
        <taxon>Bugulidae</taxon>
        <taxon>Bugula</taxon>
    </lineage>
</organism>
<sequence>MSLNNEDRVRIPLCGKLVTIDFWCSVTVLECDRDTAMVRRFISQQLYARESLQWKKDFWCSVTVLECDRDTAMVRRFISQQL</sequence>
<name>A0A7J7JJF0_BUGNE</name>
<accession>A0A7J7JJF0</accession>
<evidence type="ECO:0000313" key="1">
    <source>
        <dbReference type="EMBL" id="KAF6026462.1"/>
    </source>
</evidence>
<dbReference type="Proteomes" id="UP000593567">
    <property type="component" value="Unassembled WGS sequence"/>
</dbReference>
<evidence type="ECO:0000313" key="2">
    <source>
        <dbReference type="Proteomes" id="UP000593567"/>
    </source>
</evidence>
<protein>
    <submittedName>
        <fullName evidence="1">Uncharacterized protein</fullName>
    </submittedName>
</protein>
<dbReference type="AlphaFoldDB" id="A0A7J7JJF0"/>
<proteinExistence type="predicted"/>
<reference evidence="1" key="1">
    <citation type="submission" date="2020-06" db="EMBL/GenBank/DDBJ databases">
        <title>Draft genome of Bugula neritina, a colonial animal packing powerful symbionts and potential medicines.</title>
        <authorList>
            <person name="Rayko M."/>
        </authorList>
    </citation>
    <scope>NUCLEOTIDE SEQUENCE [LARGE SCALE GENOMIC DNA]</scope>
    <source>
        <strain evidence="1">Kwan_BN1</strain>
    </source>
</reference>
<dbReference type="EMBL" id="VXIV02002273">
    <property type="protein sequence ID" value="KAF6026462.1"/>
    <property type="molecule type" value="Genomic_DNA"/>
</dbReference>
<gene>
    <name evidence="1" type="ORF">EB796_015236</name>
</gene>
<keyword evidence="2" id="KW-1185">Reference proteome</keyword>
<comment type="caution">
    <text evidence="1">The sequence shown here is derived from an EMBL/GenBank/DDBJ whole genome shotgun (WGS) entry which is preliminary data.</text>
</comment>